<feature type="domain" description="Aminoglycoside phosphotransferase" evidence="1">
    <location>
        <begin position="34"/>
        <end position="263"/>
    </location>
</feature>
<dbReference type="Pfam" id="PF01636">
    <property type="entry name" value="APH"/>
    <property type="match status" value="1"/>
</dbReference>
<dbReference type="InterPro" id="IPR052898">
    <property type="entry name" value="ACAD10-like"/>
</dbReference>
<keyword evidence="3" id="KW-1185">Reference proteome</keyword>
<dbReference type="InterPro" id="IPR002575">
    <property type="entry name" value="Aminoglycoside_PTrfase"/>
</dbReference>
<evidence type="ECO:0000313" key="3">
    <source>
        <dbReference type="Proteomes" id="UP001597478"/>
    </source>
</evidence>
<reference evidence="3" key="1">
    <citation type="journal article" date="2019" name="Int. J. Syst. Evol. Microbiol.">
        <title>The Global Catalogue of Microorganisms (GCM) 10K type strain sequencing project: providing services to taxonomists for standard genome sequencing and annotation.</title>
        <authorList>
            <consortium name="The Broad Institute Genomics Platform"/>
            <consortium name="The Broad Institute Genome Sequencing Center for Infectious Disease"/>
            <person name="Wu L."/>
            <person name="Ma J."/>
        </authorList>
    </citation>
    <scope>NUCLEOTIDE SEQUENCE [LARGE SCALE GENOMIC DNA]</scope>
    <source>
        <strain evidence="3">IBRC-M 10906</strain>
    </source>
</reference>
<dbReference type="Gene3D" id="3.90.1200.10">
    <property type="match status" value="1"/>
</dbReference>
<evidence type="ECO:0000259" key="1">
    <source>
        <dbReference type="Pfam" id="PF01636"/>
    </source>
</evidence>
<evidence type="ECO:0000313" key="2">
    <source>
        <dbReference type="EMBL" id="MFD2799751.1"/>
    </source>
</evidence>
<sequence length="344" mass="37240">MSATGQSTLDGLDLPALERFFAEHVPGFGGSLEAELLHGGRSNLTYLLSDGDKRWVLRRPPLGELTPSAHDMAREYRVVAALTGSDVPVAPTVAYDEEDVLGVPFALVEYVDGRVIRTAEELHTLSRADIARCAHALVDVLARLHAVDPDAVGLGDFGRPQGYLARQVRRWYDQWQRVRTRPLPDIDTLHARLAEACPEESGASIVHGDYRIDNTILDPADPARVRAVVDWEMATLGDPLADLGLHLAYSDPAFALVLAGSAASTSEHMPPGDDLAQRYAEVSGRDLGRLDFYVGLGYFKIAVIAEGIHARFRKGMTRGSGFELVGEAVAPLAATGLRALARTT</sequence>
<dbReference type="Proteomes" id="UP001597478">
    <property type="component" value="Unassembled WGS sequence"/>
</dbReference>
<dbReference type="PANTHER" id="PTHR47829:SF1">
    <property type="entry name" value="HAD FAMILY PHOSPHATASE"/>
    <property type="match status" value="1"/>
</dbReference>
<dbReference type="PANTHER" id="PTHR47829">
    <property type="entry name" value="HYDROLASE, PUTATIVE (AFU_ORTHOLOGUE AFUA_1G12880)-RELATED"/>
    <property type="match status" value="1"/>
</dbReference>
<dbReference type="CDD" id="cd05154">
    <property type="entry name" value="ACAD10_11_N-like"/>
    <property type="match status" value="1"/>
</dbReference>
<protein>
    <submittedName>
        <fullName evidence="2">Phosphotransferase family protein</fullName>
    </submittedName>
</protein>
<gene>
    <name evidence="2" type="ORF">ACFS2C_10140</name>
</gene>
<dbReference type="InterPro" id="IPR011009">
    <property type="entry name" value="Kinase-like_dom_sf"/>
</dbReference>
<dbReference type="InterPro" id="IPR041726">
    <property type="entry name" value="ACAD10_11_N"/>
</dbReference>
<proteinExistence type="predicted"/>
<accession>A0ABW5WBQ2</accession>
<name>A0ABW5WBQ2_9PSEU</name>
<dbReference type="EMBL" id="JBHUOF010000012">
    <property type="protein sequence ID" value="MFD2799751.1"/>
    <property type="molecule type" value="Genomic_DNA"/>
</dbReference>
<dbReference type="SUPFAM" id="SSF56112">
    <property type="entry name" value="Protein kinase-like (PK-like)"/>
    <property type="match status" value="1"/>
</dbReference>
<dbReference type="Gene3D" id="3.30.200.20">
    <property type="entry name" value="Phosphorylase Kinase, domain 1"/>
    <property type="match status" value="1"/>
</dbReference>
<organism evidence="2 3">
    <name type="scientific">Prauserella oleivorans</name>
    <dbReference type="NCBI Taxonomy" id="1478153"/>
    <lineage>
        <taxon>Bacteria</taxon>
        <taxon>Bacillati</taxon>
        <taxon>Actinomycetota</taxon>
        <taxon>Actinomycetes</taxon>
        <taxon>Pseudonocardiales</taxon>
        <taxon>Pseudonocardiaceae</taxon>
        <taxon>Prauserella</taxon>
    </lineage>
</organism>
<comment type="caution">
    <text evidence="2">The sequence shown here is derived from an EMBL/GenBank/DDBJ whole genome shotgun (WGS) entry which is preliminary data.</text>
</comment>
<dbReference type="RefSeq" id="WP_377391799.1">
    <property type="nucleotide sequence ID" value="NZ_JBHSAN010000027.1"/>
</dbReference>